<dbReference type="PANTHER" id="PTHR35841">
    <property type="entry name" value="PHOSPHONATES-BINDING PERIPLASMIC PROTEIN"/>
    <property type="match status" value="1"/>
</dbReference>
<dbReference type="Pfam" id="PF12974">
    <property type="entry name" value="Phosphonate-bd"/>
    <property type="match status" value="1"/>
</dbReference>
<name>A0A4S4ASE9_9RHOO</name>
<sequence>MACETTRTLRCGLLPGESRTVVERMHAPVRAYLERRLGMRISFVVGRSYVATGEALRRGELDLAYLGPVTYVLQSRAAALEPCVRPCHAGAAGPTFRAALIVPAGSTAETIADLRGVEIALGDLVSTSASWVPRHMLLEAGLTQDRDYVRRHLGTHDAVAEAVARRSAEAGALSLTVLERLLAEGRIEAGAIRVLAVSAPIPEYMWTFRAGLPEALRDAVREAFVDLRDPEALAVYRAVSFIPAVDADVDRMRGWMEAILQARLRPAAGGTAALVKPDSAAPILPYAHNVRALAAGRRPLEC</sequence>
<dbReference type="Gene3D" id="3.40.190.10">
    <property type="entry name" value="Periplasmic binding protein-like II"/>
    <property type="match status" value="2"/>
</dbReference>
<dbReference type="NCBIfam" id="TIGR01098">
    <property type="entry name" value="3A0109s03R"/>
    <property type="match status" value="1"/>
</dbReference>
<protein>
    <submittedName>
        <fullName evidence="3">Phosphate/phosphite/phosphonate ABC transporter substrate-binding protein</fullName>
    </submittedName>
</protein>
<dbReference type="SUPFAM" id="SSF53850">
    <property type="entry name" value="Periplasmic binding protein-like II"/>
    <property type="match status" value="1"/>
</dbReference>
<comment type="caution">
    <text evidence="3">The sequence shown here is derived from an EMBL/GenBank/DDBJ whole genome shotgun (WGS) entry which is preliminary data.</text>
</comment>
<evidence type="ECO:0000313" key="4">
    <source>
        <dbReference type="Proteomes" id="UP000307956"/>
    </source>
</evidence>
<evidence type="ECO:0000256" key="1">
    <source>
        <dbReference type="ARBA" id="ARBA00007162"/>
    </source>
</evidence>
<organism evidence="3 4">
    <name type="scientific">Pseudothauera rhizosphaerae</name>
    <dbReference type="NCBI Taxonomy" id="2565932"/>
    <lineage>
        <taxon>Bacteria</taxon>
        <taxon>Pseudomonadati</taxon>
        <taxon>Pseudomonadota</taxon>
        <taxon>Betaproteobacteria</taxon>
        <taxon>Rhodocyclales</taxon>
        <taxon>Zoogloeaceae</taxon>
        <taxon>Pseudothauera</taxon>
    </lineage>
</organism>
<dbReference type="GO" id="GO:0055085">
    <property type="term" value="P:transmembrane transport"/>
    <property type="evidence" value="ECO:0007669"/>
    <property type="project" value="InterPro"/>
</dbReference>
<reference evidence="3 4" key="1">
    <citation type="submission" date="2019-04" db="EMBL/GenBank/DDBJ databases">
        <title>Azoarcus rhizosphaerae sp. nov. isolated from rhizosphere of Ficus religiosa.</title>
        <authorList>
            <person name="Lin S.-Y."/>
            <person name="Hameed A."/>
            <person name="Hsu Y.-H."/>
            <person name="Young C.-C."/>
        </authorList>
    </citation>
    <scope>NUCLEOTIDE SEQUENCE [LARGE SCALE GENOMIC DNA]</scope>
    <source>
        <strain evidence="3 4">CC-YHH848</strain>
    </source>
</reference>
<keyword evidence="2" id="KW-0732">Signal</keyword>
<dbReference type="InterPro" id="IPR005770">
    <property type="entry name" value="PhnD"/>
</dbReference>
<evidence type="ECO:0000313" key="3">
    <source>
        <dbReference type="EMBL" id="THF62755.1"/>
    </source>
</evidence>
<accession>A0A4S4ASE9</accession>
<comment type="similarity">
    <text evidence="1">Belongs to the phosphate/phosphite/phosphonate binding protein family.</text>
</comment>
<dbReference type="EMBL" id="SSOD01000004">
    <property type="protein sequence ID" value="THF62755.1"/>
    <property type="molecule type" value="Genomic_DNA"/>
</dbReference>
<dbReference type="PANTHER" id="PTHR35841:SF1">
    <property type="entry name" value="PHOSPHONATES-BINDING PERIPLASMIC PROTEIN"/>
    <property type="match status" value="1"/>
</dbReference>
<dbReference type="GO" id="GO:0043190">
    <property type="term" value="C:ATP-binding cassette (ABC) transporter complex"/>
    <property type="evidence" value="ECO:0007669"/>
    <property type="project" value="InterPro"/>
</dbReference>
<evidence type="ECO:0000256" key="2">
    <source>
        <dbReference type="ARBA" id="ARBA00022729"/>
    </source>
</evidence>
<gene>
    <name evidence="3" type="primary">phnD</name>
    <name evidence="3" type="ORF">E6O51_07315</name>
</gene>
<dbReference type="Proteomes" id="UP000307956">
    <property type="component" value="Unassembled WGS sequence"/>
</dbReference>
<keyword evidence="4" id="KW-1185">Reference proteome</keyword>
<dbReference type="OrthoDB" id="225238at2"/>
<proteinExistence type="inferred from homology"/>
<dbReference type="AlphaFoldDB" id="A0A4S4ASE9"/>
<dbReference type="RefSeq" id="WP_136384308.1">
    <property type="nucleotide sequence ID" value="NZ_SSOD01000004.1"/>
</dbReference>